<evidence type="ECO:0000313" key="1">
    <source>
        <dbReference type="EMBL" id="SCC62642.1"/>
    </source>
</evidence>
<gene>
    <name evidence="1" type="ORF">BC10311_05262</name>
</gene>
<name>A0AB37YZA0_9BACI</name>
<dbReference type="Proteomes" id="UP000195728">
    <property type="component" value="Unassembled WGS sequence"/>
</dbReference>
<reference evidence="1 2" key="1">
    <citation type="submission" date="2016-08" db="EMBL/GenBank/DDBJ databases">
        <authorList>
            <person name="Loux V."/>
            <person name="Rue O."/>
        </authorList>
    </citation>
    <scope>NUCLEOTIDE SEQUENCE [LARGE SCALE GENOMIC DNA]</scope>
    <source>
        <strain evidence="1 2">WSBC_10311</strain>
    </source>
</reference>
<proteinExistence type="predicted"/>
<dbReference type="AlphaFoldDB" id="A0AB37YZA0"/>
<sequence length="16" mass="1698">MIVSGYENSMIAALAK</sequence>
<comment type="caution">
    <text evidence="1">The sequence shown here is derived from an EMBL/GenBank/DDBJ whole genome shotgun (WGS) entry which is preliminary data.</text>
</comment>
<accession>A0AB37YZA0</accession>
<evidence type="ECO:0000313" key="2">
    <source>
        <dbReference type="Proteomes" id="UP000195728"/>
    </source>
</evidence>
<protein>
    <submittedName>
        <fullName evidence="1">Uncharacterized protein</fullName>
    </submittedName>
</protein>
<dbReference type="EMBL" id="FMBG01000021">
    <property type="protein sequence ID" value="SCC62642.1"/>
    <property type="molecule type" value="Genomic_DNA"/>
</dbReference>
<organism evidence="1 2">
    <name type="scientific">Bacillus wiedmannii</name>
    <dbReference type="NCBI Taxonomy" id="1890302"/>
    <lineage>
        <taxon>Bacteria</taxon>
        <taxon>Bacillati</taxon>
        <taxon>Bacillota</taxon>
        <taxon>Bacilli</taxon>
        <taxon>Bacillales</taxon>
        <taxon>Bacillaceae</taxon>
        <taxon>Bacillus</taxon>
        <taxon>Bacillus cereus group</taxon>
    </lineage>
</organism>